<keyword evidence="1" id="KW-0808">Transferase</keyword>
<dbReference type="GO" id="GO:0000155">
    <property type="term" value="F:phosphorelay sensor kinase activity"/>
    <property type="evidence" value="ECO:0007669"/>
    <property type="project" value="InterPro"/>
</dbReference>
<protein>
    <submittedName>
        <fullName evidence="7">Histidine kinase</fullName>
    </submittedName>
</protein>
<accession>A0A0R0D0L2</accession>
<proteinExistence type="predicted"/>
<evidence type="ECO:0000256" key="3">
    <source>
        <dbReference type="ARBA" id="ARBA00023012"/>
    </source>
</evidence>
<dbReference type="Gene3D" id="3.30.565.10">
    <property type="entry name" value="Histidine kinase-like ATPase, C-terminal domain"/>
    <property type="match status" value="1"/>
</dbReference>
<comment type="caution">
    <text evidence="7">The sequence shown here is derived from an EMBL/GenBank/DDBJ whole genome shotgun (WGS) entry which is preliminary data.</text>
</comment>
<evidence type="ECO:0000256" key="5">
    <source>
        <dbReference type="SAM" id="Phobius"/>
    </source>
</evidence>
<dbReference type="InterPro" id="IPR011712">
    <property type="entry name" value="Sig_transdc_His_kin_sub3_dim/P"/>
</dbReference>
<feature type="transmembrane region" description="Helical" evidence="5">
    <location>
        <begin position="136"/>
        <end position="155"/>
    </location>
</feature>
<reference evidence="7 8" key="1">
    <citation type="submission" date="2015-05" db="EMBL/GenBank/DDBJ databases">
        <title>Genome sequencing and analysis of members of genus Stenotrophomonas.</title>
        <authorList>
            <person name="Patil P.P."/>
            <person name="Midha S."/>
            <person name="Patil P.B."/>
        </authorList>
    </citation>
    <scope>NUCLEOTIDE SEQUENCE [LARGE SCALE GENOMIC DNA]</scope>
    <source>
        <strain evidence="7 8">DSM 21508</strain>
    </source>
</reference>
<keyword evidence="3" id="KW-0902">Two-component regulatory system</keyword>
<dbReference type="SUPFAM" id="SSF55874">
    <property type="entry name" value="ATPase domain of HSP90 chaperone/DNA topoisomerase II/histidine kinase"/>
    <property type="match status" value="1"/>
</dbReference>
<feature type="transmembrane region" description="Helical" evidence="5">
    <location>
        <begin position="44"/>
        <end position="60"/>
    </location>
</feature>
<name>A0A0R0D0L2_9GAMM</name>
<organism evidence="7 8">
    <name type="scientific">Stenotrophomonas chelatiphaga</name>
    <dbReference type="NCBI Taxonomy" id="517011"/>
    <lineage>
        <taxon>Bacteria</taxon>
        <taxon>Pseudomonadati</taxon>
        <taxon>Pseudomonadota</taxon>
        <taxon>Gammaproteobacteria</taxon>
        <taxon>Lysobacterales</taxon>
        <taxon>Lysobacteraceae</taxon>
        <taxon>Stenotrophomonas</taxon>
    </lineage>
</organism>
<keyword evidence="5" id="KW-0472">Membrane</keyword>
<dbReference type="RefSeq" id="WP_057507530.1">
    <property type="nucleotide sequence ID" value="NZ_LDJK01000013.1"/>
</dbReference>
<dbReference type="Gene3D" id="1.20.5.1930">
    <property type="match status" value="1"/>
</dbReference>
<dbReference type="GO" id="GO:0046983">
    <property type="term" value="F:protein dimerization activity"/>
    <property type="evidence" value="ECO:0007669"/>
    <property type="project" value="InterPro"/>
</dbReference>
<feature type="domain" description="Histidine kinase/HSP90-like ATPase" evidence="6">
    <location>
        <begin position="299"/>
        <end position="388"/>
    </location>
</feature>
<dbReference type="PANTHER" id="PTHR24421">
    <property type="entry name" value="NITRATE/NITRITE SENSOR PROTEIN NARX-RELATED"/>
    <property type="match status" value="1"/>
</dbReference>
<evidence type="ECO:0000259" key="6">
    <source>
        <dbReference type="SMART" id="SM00387"/>
    </source>
</evidence>
<feature type="transmembrane region" description="Helical" evidence="5">
    <location>
        <begin position="97"/>
        <end position="124"/>
    </location>
</feature>
<dbReference type="Pfam" id="PF07730">
    <property type="entry name" value="HisKA_3"/>
    <property type="match status" value="1"/>
</dbReference>
<dbReference type="PANTHER" id="PTHR24421:SF63">
    <property type="entry name" value="SENSOR HISTIDINE KINASE DESK"/>
    <property type="match status" value="1"/>
</dbReference>
<evidence type="ECO:0000313" key="7">
    <source>
        <dbReference type="EMBL" id="KRG75660.1"/>
    </source>
</evidence>
<keyword evidence="2 7" id="KW-0418">Kinase</keyword>
<dbReference type="Pfam" id="PF02518">
    <property type="entry name" value="HATPase_c"/>
    <property type="match status" value="1"/>
</dbReference>
<dbReference type="SMART" id="SM00387">
    <property type="entry name" value="HATPase_c"/>
    <property type="match status" value="1"/>
</dbReference>
<feature type="transmembrane region" description="Helical" evidence="5">
    <location>
        <begin position="67"/>
        <end position="85"/>
    </location>
</feature>
<dbReference type="InterPro" id="IPR036890">
    <property type="entry name" value="HATPase_C_sf"/>
</dbReference>
<dbReference type="GO" id="GO:0016020">
    <property type="term" value="C:membrane"/>
    <property type="evidence" value="ECO:0007669"/>
    <property type="project" value="InterPro"/>
</dbReference>
<dbReference type="EMBL" id="LDJK01000013">
    <property type="protein sequence ID" value="KRG75660.1"/>
    <property type="molecule type" value="Genomic_DNA"/>
</dbReference>
<keyword evidence="5" id="KW-1133">Transmembrane helix</keyword>
<dbReference type="Proteomes" id="UP000051386">
    <property type="component" value="Unassembled WGS sequence"/>
</dbReference>
<dbReference type="CDD" id="cd16917">
    <property type="entry name" value="HATPase_UhpB-NarQ-NarX-like"/>
    <property type="match status" value="1"/>
</dbReference>
<gene>
    <name evidence="7" type="ORF">ABB28_04750</name>
</gene>
<evidence type="ECO:0000256" key="1">
    <source>
        <dbReference type="ARBA" id="ARBA00022679"/>
    </source>
</evidence>
<dbReference type="PATRIC" id="fig|517011.3.peg.397"/>
<dbReference type="InterPro" id="IPR003594">
    <property type="entry name" value="HATPase_dom"/>
</dbReference>
<feature type="region of interest" description="Disordered" evidence="4">
    <location>
        <begin position="388"/>
        <end position="409"/>
    </location>
</feature>
<evidence type="ECO:0000313" key="8">
    <source>
        <dbReference type="Proteomes" id="UP000051386"/>
    </source>
</evidence>
<evidence type="ECO:0000256" key="2">
    <source>
        <dbReference type="ARBA" id="ARBA00022777"/>
    </source>
</evidence>
<evidence type="ECO:0000256" key="4">
    <source>
        <dbReference type="SAM" id="MobiDB-lite"/>
    </source>
</evidence>
<keyword evidence="5" id="KW-0812">Transmembrane</keyword>
<sequence>MIGRDRLLLESTVPFKWLAPLLRPAPDSAVADHRRRGQSGLSDYIHLLWTSWVFLTPLFGGGYTARWALLTLLSYPTFLFLYARAMLAPRHHAPRYALAMVAMSLVLVPWYPSGISYFVFGCVMLRVCRNGSAWRYLLQLLLLNTVFVGTAWLAGWAWQNLVWIPFMSVVIGLISNMEAVNKERDAQLQLSQDEVRRLAATAERERIGRDLHDLLGHTLSLITLKLELSRKLYDRGDARARQEIGEAEDIARQALAQVRSAVTGFRSSDLAGELASARLLLECQQVHLDYLPPPPMPLEIERALALVLREAVTNIARHALAGNAQVHFAREGHSLLMQVRDNGRGGVTTEGNGLAGMRERIAALRGTLQLEALPQGGTCITVRVPAPAMPTPMDRAPDPSPASLLKGTP</sequence>
<dbReference type="InterPro" id="IPR050482">
    <property type="entry name" value="Sensor_HK_TwoCompSys"/>
</dbReference>
<keyword evidence="8" id="KW-1185">Reference proteome</keyword>
<dbReference type="AlphaFoldDB" id="A0A0R0D0L2"/>